<evidence type="ECO:0000313" key="1">
    <source>
        <dbReference type="EMBL" id="KIX13418.1"/>
    </source>
</evidence>
<name>A0A0D2HSB8_9BACT</name>
<keyword evidence="2" id="KW-1185">Reference proteome</keyword>
<comment type="caution">
    <text evidence="1">The sequence shown here is derived from an EMBL/GenBank/DDBJ whole genome shotgun (WGS) entry which is preliminary data.</text>
</comment>
<accession>A0A0D2HSB8</accession>
<proteinExistence type="predicted"/>
<dbReference type="EMBL" id="AZAC01000016">
    <property type="protein sequence ID" value="KIX13418.1"/>
    <property type="molecule type" value="Genomic_DNA"/>
</dbReference>
<dbReference type="Proteomes" id="UP000032233">
    <property type="component" value="Unassembled WGS sequence"/>
</dbReference>
<organism evidence="1 2">
    <name type="scientific">Dethiosulfatarculus sandiegensis</name>
    <dbReference type="NCBI Taxonomy" id="1429043"/>
    <lineage>
        <taxon>Bacteria</taxon>
        <taxon>Pseudomonadati</taxon>
        <taxon>Thermodesulfobacteriota</taxon>
        <taxon>Desulfarculia</taxon>
        <taxon>Desulfarculales</taxon>
        <taxon>Desulfarculaceae</taxon>
        <taxon>Dethiosulfatarculus</taxon>
    </lineage>
</organism>
<dbReference type="AlphaFoldDB" id="A0A0D2HSB8"/>
<evidence type="ECO:0000313" key="2">
    <source>
        <dbReference type="Proteomes" id="UP000032233"/>
    </source>
</evidence>
<sequence length="91" mass="10531">MPGGVFEPHPVRPKTKGCSLFKRLMNRQRASLSDKTGFKDMEVFKRVLIVRAFGLGPASRQRARKRVLTLTFYMIIATKTFRSSRLRVFLK</sequence>
<dbReference type="InParanoid" id="A0A0D2HSB8"/>
<reference evidence="1 2" key="1">
    <citation type="submission" date="2013-11" db="EMBL/GenBank/DDBJ databases">
        <title>Metagenomic analysis of a methanogenic consortium involved in long chain n-alkane degradation.</title>
        <authorList>
            <person name="Davidova I.A."/>
            <person name="Callaghan A.V."/>
            <person name="Wawrik B."/>
            <person name="Pruitt S."/>
            <person name="Marks C."/>
            <person name="Duncan K.E."/>
            <person name="Suflita J.M."/>
        </authorList>
    </citation>
    <scope>NUCLEOTIDE SEQUENCE [LARGE SCALE GENOMIC DNA]</scope>
    <source>
        <strain evidence="1 2">SPR</strain>
    </source>
</reference>
<protein>
    <submittedName>
        <fullName evidence="1">Uncharacterized protein</fullName>
    </submittedName>
</protein>
<gene>
    <name evidence="1" type="ORF">X474_14235</name>
</gene>